<keyword evidence="2" id="KW-0521">NADP</keyword>
<dbReference type="Proteomes" id="UP000663870">
    <property type="component" value="Unassembled WGS sequence"/>
</dbReference>
<evidence type="ECO:0000313" key="11">
    <source>
        <dbReference type="EMBL" id="CAF1089982.1"/>
    </source>
</evidence>
<proteinExistence type="inferred from homology"/>
<dbReference type="InterPro" id="IPR023210">
    <property type="entry name" value="NADP_OxRdtase_dom"/>
</dbReference>
<dbReference type="OrthoDB" id="416253at2759"/>
<dbReference type="PRINTS" id="PR00069">
    <property type="entry name" value="ALDKETRDTASE"/>
</dbReference>
<dbReference type="Pfam" id="PF00248">
    <property type="entry name" value="Aldo_ket_red"/>
    <property type="match status" value="1"/>
</dbReference>
<protein>
    <recommendedName>
        <fullName evidence="7">NADP-dependent oxidoreductase domain-containing protein</fullName>
    </recommendedName>
</protein>
<accession>A0A814DNA1</accession>
<dbReference type="Proteomes" id="UP000663864">
    <property type="component" value="Unassembled WGS sequence"/>
</dbReference>
<dbReference type="PROSITE" id="PS00798">
    <property type="entry name" value="ALDOKETO_REDUCTASE_1"/>
    <property type="match status" value="1"/>
</dbReference>
<dbReference type="EMBL" id="CAJNOT010000829">
    <property type="protein sequence ID" value="CAF1089982.1"/>
    <property type="molecule type" value="Genomic_DNA"/>
</dbReference>
<dbReference type="Proteomes" id="UP000663836">
    <property type="component" value="Unassembled WGS sequence"/>
</dbReference>
<dbReference type="PROSITE" id="PS00062">
    <property type="entry name" value="ALDOKETO_REDUCTASE_2"/>
    <property type="match status" value="1"/>
</dbReference>
<dbReference type="GO" id="GO:0016491">
    <property type="term" value="F:oxidoreductase activity"/>
    <property type="evidence" value="ECO:0007669"/>
    <property type="project" value="UniProtKB-KW"/>
</dbReference>
<evidence type="ECO:0000313" key="13">
    <source>
        <dbReference type="EMBL" id="CAF3709371.1"/>
    </source>
</evidence>
<evidence type="ECO:0000256" key="2">
    <source>
        <dbReference type="ARBA" id="ARBA00022857"/>
    </source>
</evidence>
<evidence type="ECO:0000313" key="10">
    <source>
        <dbReference type="EMBL" id="CAF0957922.1"/>
    </source>
</evidence>
<evidence type="ECO:0000256" key="3">
    <source>
        <dbReference type="ARBA" id="ARBA00023002"/>
    </source>
</evidence>
<dbReference type="EMBL" id="CAJOBD010000711">
    <property type="protein sequence ID" value="CAF3709371.1"/>
    <property type="molecule type" value="Genomic_DNA"/>
</dbReference>
<dbReference type="EMBL" id="CAJNOL010000244">
    <property type="protein sequence ID" value="CAF0957922.1"/>
    <property type="molecule type" value="Genomic_DNA"/>
</dbReference>
<dbReference type="EMBL" id="CAJNOO010002762">
    <property type="protein sequence ID" value="CAF1295285.1"/>
    <property type="molecule type" value="Genomic_DNA"/>
</dbReference>
<dbReference type="InterPro" id="IPR018170">
    <property type="entry name" value="Aldo/ket_reductase_CS"/>
</dbReference>
<dbReference type="InterPro" id="IPR036812">
    <property type="entry name" value="NAD(P)_OxRdtase_dom_sf"/>
</dbReference>
<reference evidence="9" key="1">
    <citation type="submission" date="2021-02" db="EMBL/GenBank/DDBJ databases">
        <authorList>
            <person name="Nowell W R."/>
        </authorList>
    </citation>
    <scope>NUCLEOTIDE SEQUENCE</scope>
</reference>
<feature type="site" description="Lowers pKa of active site Tyr" evidence="6">
    <location>
        <position position="91"/>
    </location>
</feature>
<dbReference type="Gene3D" id="3.20.20.100">
    <property type="entry name" value="NADP-dependent oxidoreductase domain"/>
    <property type="match status" value="1"/>
</dbReference>
<evidence type="ECO:0000256" key="4">
    <source>
        <dbReference type="PIRSR" id="PIRSR000097-1"/>
    </source>
</evidence>
<evidence type="ECO:0000256" key="5">
    <source>
        <dbReference type="PIRSR" id="PIRSR000097-2"/>
    </source>
</evidence>
<comment type="caution">
    <text evidence="9">The sequence shown here is derived from an EMBL/GenBank/DDBJ whole genome shotgun (WGS) entry which is preliminary data.</text>
</comment>
<evidence type="ECO:0000313" key="9">
    <source>
        <dbReference type="EMBL" id="CAF0957216.1"/>
    </source>
</evidence>
<keyword evidence="14" id="KW-1185">Reference proteome</keyword>
<evidence type="ECO:0000256" key="1">
    <source>
        <dbReference type="ARBA" id="ARBA00007905"/>
    </source>
</evidence>
<evidence type="ECO:0000259" key="7">
    <source>
        <dbReference type="Pfam" id="PF00248"/>
    </source>
</evidence>
<dbReference type="InterPro" id="IPR020471">
    <property type="entry name" value="AKR"/>
</dbReference>
<dbReference type="Proteomes" id="UP000663882">
    <property type="component" value="Unassembled WGS sequence"/>
</dbReference>
<dbReference type="SUPFAM" id="SSF51430">
    <property type="entry name" value="NAD(P)-linked oxidoreductase"/>
    <property type="match status" value="1"/>
</dbReference>
<dbReference type="PIRSF" id="PIRSF000097">
    <property type="entry name" value="AKR"/>
    <property type="match status" value="1"/>
</dbReference>
<feature type="domain" description="NADP-dependent oxidoreductase" evidence="7">
    <location>
        <begin position="26"/>
        <end position="306"/>
    </location>
</feature>
<evidence type="ECO:0000313" key="12">
    <source>
        <dbReference type="EMBL" id="CAF1295285.1"/>
    </source>
</evidence>
<dbReference type="EMBL" id="CAJNOH010000015">
    <property type="protein sequence ID" value="CAF0755259.1"/>
    <property type="molecule type" value="Genomic_DNA"/>
</dbReference>
<keyword evidence="3" id="KW-0560">Oxidoreductase</keyword>
<gene>
    <name evidence="13" type="ORF">JBS370_LOCUS10041</name>
    <name evidence="9" type="ORF">JXQ802_LOCUS12000</name>
    <name evidence="10" type="ORF">JXQ802_LOCUS12037</name>
    <name evidence="8" type="ORF">PYM288_LOCUS2315</name>
    <name evidence="12" type="ORF">RFH988_LOCUS29423</name>
    <name evidence="11" type="ORF">ZHD862_LOCUS17037</name>
</gene>
<comment type="similarity">
    <text evidence="1">Belongs to the aldo/keto reductase family.</text>
</comment>
<name>A0A814DNA1_9BILA</name>
<dbReference type="FunFam" id="3.20.20.100:FF:000006">
    <property type="entry name" value="Aldo-keto reductase family 1 member A1"/>
    <property type="match status" value="1"/>
</dbReference>
<evidence type="ECO:0000256" key="6">
    <source>
        <dbReference type="PIRSR" id="PIRSR000097-3"/>
    </source>
</evidence>
<dbReference type="PROSITE" id="PS00063">
    <property type="entry name" value="ALDOKETO_REDUCTASE_3"/>
    <property type="match status" value="1"/>
</dbReference>
<dbReference type="EMBL" id="CAJNOL010000243">
    <property type="protein sequence ID" value="CAF0957216.1"/>
    <property type="molecule type" value="Genomic_DNA"/>
</dbReference>
<evidence type="ECO:0000313" key="14">
    <source>
        <dbReference type="Proteomes" id="UP000663870"/>
    </source>
</evidence>
<dbReference type="Proteomes" id="UP000663854">
    <property type="component" value="Unassembled WGS sequence"/>
</dbReference>
<dbReference type="PANTHER" id="PTHR11732">
    <property type="entry name" value="ALDO/KETO REDUCTASE"/>
    <property type="match status" value="1"/>
</dbReference>
<sequence>MITHNDKTLSLESRVVLSDKHTMPQLGLGTWRSESKQLQNIVKEAILNCGYRLIDTAWIYENEQEIGNGIHEALEQSQGKIKREDLFITTKLWNQHHAPDDVEWALRDSLKKLRLDYVDLYLIHWPVAFKNMPGNTSSQSEDEKTRYFNENVTLTDTWKAMEKLVDLKLTRSIGVSNFSQSEIDELFKIARIKPVVNQIELHPYFNQHNMREYCAKHNIAIMSYSPLSNLKRETERDEDVSSLYNPVIQDIAKSKHKSTAQIIIRWHLQNGLIVIPKTVTLERLIENFEVFDFALSDNEMRQIDRLGETHRRRLVNPSFRLSNKPVFDD</sequence>
<feature type="active site" description="Proton donor" evidence="4">
    <location>
        <position position="60"/>
    </location>
</feature>
<organism evidence="9 14">
    <name type="scientific">Rotaria sordida</name>
    <dbReference type="NCBI Taxonomy" id="392033"/>
    <lineage>
        <taxon>Eukaryota</taxon>
        <taxon>Metazoa</taxon>
        <taxon>Spiralia</taxon>
        <taxon>Gnathifera</taxon>
        <taxon>Rotifera</taxon>
        <taxon>Eurotatoria</taxon>
        <taxon>Bdelloidea</taxon>
        <taxon>Philodinida</taxon>
        <taxon>Philodinidae</taxon>
        <taxon>Rotaria</taxon>
    </lineage>
</organism>
<evidence type="ECO:0000313" key="8">
    <source>
        <dbReference type="EMBL" id="CAF0755259.1"/>
    </source>
</evidence>
<dbReference type="CDD" id="cd19071">
    <property type="entry name" value="AKR_AKR1-5-like"/>
    <property type="match status" value="1"/>
</dbReference>
<dbReference type="AlphaFoldDB" id="A0A814DNA1"/>
<feature type="binding site" evidence="5">
    <location>
        <position position="124"/>
    </location>
    <ligand>
        <name>substrate</name>
    </ligand>
</feature>